<keyword evidence="4 7" id="KW-0812">Transmembrane</keyword>
<comment type="similarity">
    <text evidence="2">Belongs to the polysaccharide synthase family.</text>
</comment>
<proteinExistence type="inferred from homology"/>
<keyword evidence="6 7" id="KW-0472">Membrane</keyword>
<evidence type="ECO:0000256" key="3">
    <source>
        <dbReference type="ARBA" id="ARBA00022475"/>
    </source>
</evidence>
<feature type="transmembrane region" description="Helical" evidence="7">
    <location>
        <begin position="7"/>
        <end position="25"/>
    </location>
</feature>
<name>A0A521FZU9_9BACT</name>
<dbReference type="GO" id="GO:0005886">
    <property type="term" value="C:plasma membrane"/>
    <property type="evidence" value="ECO:0007669"/>
    <property type="project" value="UniProtKB-SubCell"/>
</dbReference>
<feature type="transmembrane region" description="Helical" evidence="7">
    <location>
        <begin position="150"/>
        <end position="168"/>
    </location>
</feature>
<dbReference type="InterPro" id="IPR050833">
    <property type="entry name" value="Poly_Biosynth_Transport"/>
</dbReference>
<dbReference type="PANTHER" id="PTHR30250:SF10">
    <property type="entry name" value="LIPOPOLYSACCHARIDE BIOSYNTHESIS PROTEIN WZXC"/>
    <property type="match status" value="1"/>
</dbReference>
<evidence type="ECO:0000256" key="5">
    <source>
        <dbReference type="ARBA" id="ARBA00022989"/>
    </source>
</evidence>
<keyword evidence="3" id="KW-1003">Cell membrane</keyword>
<gene>
    <name evidence="8" type="ORF">CDV28_13216</name>
</gene>
<protein>
    <submittedName>
        <fullName evidence="8">Polysaccharide biosynthesis C-terminal domain-containing protein</fullName>
    </submittedName>
</protein>
<comment type="caution">
    <text evidence="8">The sequence shown here is derived from an EMBL/GenBank/DDBJ whole genome shotgun (WGS) entry which is preliminary data.</text>
</comment>
<reference evidence="8" key="1">
    <citation type="submission" date="2017-07" db="EMBL/GenBank/DDBJ databases">
        <title>The cable genome - Insights into the physiology and evolution of filamentous bacteria capable of sulfide oxidation via long distance electron transfer.</title>
        <authorList>
            <person name="Thorup C."/>
            <person name="Bjerg J.T."/>
            <person name="Schreiber L."/>
            <person name="Nielsen L.P."/>
            <person name="Kjeldsen K.U."/>
            <person name="Boesen T."/>
            <person name="Boggild A."/>
            <person name="Meysman F."/>
            <person name="Geelhoed J."/>
            <person name="Schramm A."/>
        </authorList>
    </citation>
    <scope>NUCLEOTIDE SEQUENCE [LARGE SCALE GENOMIC DNA]</scope>
    <source>
        <strain evidence="8">GS</strain>
    </source>
</reference>
<feature type="transmembrane region" description="Helical" evidence="7">
    <location>
        <begin position="122"/>
        <end position="144"/>
    </location>
</feature>
<feature type="transmembrane region" description="Helical" evidence="7">
    <location>
        <begin position="90"/>
        <end position="110"/>
    </location>
</feature>
<evidence type="ECO:0000313" key="9">
    <source>
        <dbReference type="Proteomes" id="UP000316238"/>
    </source>
</evidence>
<accession>A0A521FZU9</accession>
<dbReference type="EMBL" id="NQJD01000032">
    <property type="protein sequence ID" value="TAA74289.1"/>
    <property type="molecule type" value="Genomic_DNA"/>
</dbReference>
<organism evidence="8 9">
    <name type="scientific">Candidatus Electronema aureum</name>
    <dbReference type="NCBI Taxonomy" id="2005002"/>
    <lineage>
        <taxon>Bacteria</taxon>
        <taxon>Pseudomonadati</taxon>
        <taxon>Thermodesulfobacteriota</taxon>
        <taxon>Desulfobulbia</taxon>
        <taxon>Desulfobulbales</taxon>
        <taxon>Desulfobulbaceae</taxon>
        <taxon>Candidatus Electronema</taxon>
    </lineage>
</organism>
<evidence type="ECO:0000256" key="4">
    <source>
        <dbReference type="ARBA" id="ARBA00022692"/>
    </source>
</evidence>
<dbReference type="AlphaFoldDB" id="A0A521FZU9"/>
<sequence>MTASTNAPLYAGLAFFAPEVVYMLFGSKWTGSVDLLRILAVWGFLRSAGNPVGSLLMGMGRASLAMKWNFAMIFIVPPALWTGSRFGAEGLAWALLGLSFVMFIPGWYILVRPLCHASLLEYSSAALKPMLIAGVAVASAYFLSSHIESSPLRLTVGIALAAPLYWGISCKVNRDWVNAMLRLAWGGD</sequence>
<evidence type="ECO:0000256" key="7">
    <source>
        <dbReference type="SAM" id="Phobius"/>
    </source>
</evidence>
<evidence type="ECO:0000256" key="1">
    <source>
        <dbReference type="ARBA" id="ARBA00004651"/>
    </source>
</evidence>
<evidence type="ECO:0000313" key="8">
    <source>
        <dbReference type="EMBL" id="TAA74289.1"/>
    </source>
</evidence>
<dbReference type="Proteomes" id="UP000316238">
    <property type="component" value="Unassembled WGS sequence"/>
</dbReference>
<dbReference type="PANTHER" id="PTHR30250">
    <property type="entry name" value="PST FAMILY PREDICTED COLANIC ACID TRANSPORTER"/>
    <property type="match status" value="1"/>
</dbReference>
<feature type="transmembrane region" description="Helical" evidence="7">
    <location>
        <begin position="68"/>
        <end position="84"/>
    </location>
</feature>
<keyword evidence="9" id="KW-1185">Reference proteome</keyword>
<feature type="transmembrane region" description="Helical" evidence="7">
    <location>
        <begin position="37"/>
        <end position="56"/>
    </location>
</feature>
<comment type="subcellular location">
    <subcellularLocation>
        <location evidence="1">Cell membrane</location>
        <topology evidence="1">Multi-pass membrane protein</topology>
    </subcellularLocation>
</comment>
<evidence type="ECO:0000256" key="2">
    <source>
        <dbReference type="ARBA" id="ARBA00007430"/>
    </source>
</evidence>
<evidence type="ECO:0000256" key="6">
    <source>
        <dbReference type="ARBA" id="ARBA00023136"/>
    </source>
</evidence>
<keyword evidence="5 7" id="KW-1133">Transmembrane helix</keyword>